<dbReference type="EMBL" id="CP136336">
    <property type="protein sequence ID" value="WOB08725.1"/>
    <property type="molecule type" value="Genomic_DNA"/>
</dbReference>
<organism evidence="2 3">
    <name type="scientific">Piscinibacter gummiphilus</name>
    <dbReference type="NCBI Taxonomy" id="946333"/>
    <lineage>
        <taxon>Bacteria</taxon>
        <taxon>Pseudomonadati</taxon>
        <taxon>Pseudomonadota</taxon>
        <taxon>Betaproteobacteria</taxon>
        <taxon>Burkholderiales</taxon>
        <taxon>Sphaerotilaceae</taxon>
        <taxon>Piscinibacter</taxon>
    </lineage>
</organism>
<accession>A0ABZ0CUT5</accession>
<dbReference type="RefSeq" id="WP_316701562.1">
    <property type="nucleotide sequence ID" value="NZ_CP136336.1"/>
</dbReference>
<dbReference type="Proteomes" id="UP001303946">
    <property type="component" value="Chromosome"/>
</dbReference>
<gene>
    <name evidence="2" type="ORF">RXV79_01405</name>
</gene>
<reference evidence="2 3" key="1">
    <citation type="submission" date="2023-10" db="EMBL/GenBank/DDBJ databases">
        <title>Bacteria for the degradation of biodegradable plastic PBAT(Polybutylene adipate terephthalate).</title>
        <authorList>
            <person name="Weon H.-Y."/>
            <person name="Yeon J."/>
        </authorList>
    </citation>
    <scope>NUCLEOTIDE SEQUENCE [LARGE SCALE GENOMIC DNA]</scope>
    <source>
        <strain evidence="2 3">SBD 7-3</strain>
    </source>
</reference>
<sequence>MKRSALTHTLTRHPQSMALMLGLFLGQVVALMAQRNAAGWAGFGISTVFVAAASAAFVMGVLGLRQARQPVPAPMLTRQARGLAIAIGLGLVASLQLLG</sequence>
<evidence type="ECO:0000313" key="2">
    <source>
        <dbReference type="EMBL" id="WOB08725.1"/>
    </source>
</evidence>
<keyword evidence="3" id="KW-1185">Reference proteome</keyword>
<keyword evidence="1" id="KW-1133">Transmembrane helix</keyword>
<feature type="transmembrane region" description="Helical" evidence="1">
    <location>
        <begin position="40"/>
        <end position="62"/>
    </location>
</feature>
<feature type="transmembrane region" description="Helical" evidence="1">
    <location>
        <begin position="82"/>
        <end position="98"/>
    </location>
</feature>
<keyword evidence="1" id="KW-0472">Membrane</keyword>
<keyword evidence="1" id="KW-0812">Transmembrane</keyword>
<evidence type="ECO:0000313" key="3">
    <source>
        <dbReference type="Proteomes" id="UP001303946"/>
    </source>
</evidence>
<proteinExistence type="predicted"/>
<name>A0ABZ0CUT5_9BURK</name>
<evidence type="ECO:0000256" key="1">
    <source>
        <dbReference type="SAM" id="Phobius"/>
    </source>
</evidence>
<protein>
    <submittedName>
        <fullName evidence="2">Uncharacterized protein</fullName>
    </submittedName>
</protein>